<organism evidence="7 8">
    <name type="scientific">Mangrovicoccus algicola</name>
    <dbReference type="NCBI Taxonomy" id="2771008"/>
    <lineage>
        <taxon>Bacteria</taxon>
        <taxon>Pseudomonadati</taxon>
        <taxon>Pseudomonadota</taxon>
        <taxon>Alphaproteobacteria</taxon>
        <taxon>Rhodobacterales</taxon>
        <taxon>Paracoccaceae</taxon>
        <taxon>Mangrovicoccus</taxon>
    </lineage>
</organism>
<proteinExistence type="inferred from homology"/>
<dbReference type="CDD" id="cd08491">
    <property type="entry name" value="PBP2_NikA_DppA_OppA_like_12"/>
    <property type="match status" value="1"/>
</dbReference>
<dbReference type="PIRSF" id="PIRSF002741">
    <property type="entry name" value="MppA"/>
    <property type="match status" value="1"/>
</dbReference>
<evidence type="ECO:0000256" key="4">
    <source>
        <dbReference type="ARBA" id="ARBA00022729"/>
    </source>
</evidence>
<evidence type="ECO:0000256" key="1">
    <source>
        <dbReference type="ARBA" id="ARBA00004418"/>
    </source>
</evidence>
<dbReference type="InterPro" id="IPR030678">
    <property type="entry name" value="Peptide/Ni-bd"/>
</dbReference>
<protein>
    <submittedName>
        <fullName evidence="7">Peptide ABC transporter substrate-binding protein</fullName>
    </submittedName>
</protein>
<comment type="subcellular location">
    <subcellularLocation>
        <location evidence="1">Periplasm</location>
    </subcellularLocation>
</comment>
<dbReference type="GO" id="GO:0030288">
    <property type="term" value="C:outer membrane-bounded periplasmic space"/>
    <property type="evidence" value="ECO:0007669"/>
    <property type="project" value="UniProtKB-ARBA"/>
</dbReference>
<gene>
    <name evidence="7" type="ORF">ICN82_16525</name>
</gene>
<evidence type="ECO:0000256" key="2">
    <source>
        <dbReference type="ARBA" id="ARBA00005695"/>
    </source>
</evidence>
<keyword evidence="3" id="KW-0813">Transport</keyword>
<dbReference type="SUPFAM" id="SSF53850">
    <property type="entry name" value="Periplasmic binding protein-like II"/>
    <property type="match status" value="1"/>
</dbReference>
<dbReference type="GO" id="GO:0015833">
    <property type="term" value="P:peptide transport"/>
    <property type="evidence" value="ECO:0007669"/>
    <property type="project" value="TreeGrafter"/>
</dbReference>
<evidence type="ECO:0000313" key="8">
    <source>
        <dbReference type="Proteomes" id="UP000609121"/>
    </source>
</evidence>
<evidence type="ECO:0000256" key="3">
    <source>
        <dbReference type="ARBA" id="ARBA00022448"/>
    </source>
</evidence>
<evidence type="ECO:0000256" key="5">
    <source>
        <dbReference type="SAM" id="SignalP"/>
    </source>
</evidence>
<dbReference type="AlphaFoldDB" id="A0A8J7CWK6"/>
<dbReference type="InterPro" id="IPR039424">
    <property type="entry name" value="SBP_5"/>
</dbReference>
<dbReference type="PANTHER" id="PTHR30290">
    <property type="entry name" value="PERIPLASMIC BINDING COMPONENT OF ABC TRANSPORTER"/>
    <property type="match status" value="1"/>
</dbReference>
<dbReference type="RefSeq" id="WP_193184884.1">
    <property type="nucleotide sequence ID" value="NZ_JACVXA010000059.1"/>
</dbReference>
<reference evidence="7" key="1">
    <citation type="submission" date="2020-09" db="EMBL/GenBank/DDBJ databases">
        <title>A novel bacterium of genus Mangrovicoccus, isolated from South China Sea.</title>
        <authorList>
            <person name="Huang H."/>
            <person name="Mo K."/>
            <person name="Hu Y."/>
        </authorList>
    </citation>
    <scope>NUCLEOTIDE SEQUENCE</scope>
    <source>
        <strain evidence="7">HB182678</strain>
    </source>
</reference>
<name>A0A8J7CWK6_9RHOB</name>
<dbReference type="EMBL" id="JACVXA010000059">
    <property type="protein sequence ID" value="MBE3639809.1"/>
    <property type="molecule type" value="Genomic_DNA"/>
</dbReference>
<dbReference type="Gene3D" id="3.40.190.10">
    <property type="entry name" value="Periplasmic binding protein-like II"/>
    <property type="match status" value="1"/>
</dbReference>
<evidence type="ECO:0000313" key="7">
    <source>
        <dbReference type="EMBL" id="MBE3639809.1"/>
    </source>
</evidence>
<accession>A0A8J7CWK6</accession>
<dbReference type="InterPro" id="IPR000914">
    <property type="entry name" value="SBP_5_dom"/>
</dbReference>
<dbReference type="Proteomes" id="UP000609121">
    <property type="component" value="Unassembled WGS sequence"/>
</dbReference>
<feature type="domain" description="Solute-binding protein family 5" evidence="6">
    <location>
        <begin position="70"/>
        <end position="418"/>
    </location>
</feature>
<dbReference type="GO" id="GO:1904680">
    <property type="term" value="F:peptide transmembrane transporter activity"/>
    <property type="evidence" value="ECO:0007669"/>
    <property type="project" value="TreeGrafter"/>
</dbReference>
<dbReference type="GO" id="GO:0043190">
    <property type="term" value="C:ATP-binding cassette (ABC) transporter complex"/>
    <property type="evidence" value="ECO:0007669"/>
    <property type="project" value="InterPro"/>
</dbReference>
<comment type="caution">
    <text evidence="7">The sequence shown here is derived from an EMBL/GenBank/DDBJ whole genome shotgun (WGS) entry which is preliminary data.</text>
</comment>
<dbReference type="Pfam" id="PF00496">
    <property type="entry name" value="SBP_bac_5"/>
    <property type="match status" value="1"/>
</dbReference>
<keyword evidence="4 5" id="KW-0732">Signal</keyword>
<comment type="similarity">
    <text evidence="2">Belongs to the bacterial solute-binding protein 5 family.</text>
</comment>
<dbReference type="Gene3D" id="3.10.105.10">
    <property type="entry name" value="Dipeptide-binding Protein, Domain 3"/>
    <property type="match status" value="1"/>
</dbReference>
<evidence type="ECO:0000259" key="6">
    <source>
        <dbReference type="Pfam" id="PF00496"/>
    </source>
</evidence>
<sequence length="499" mass="53996">MKIRNTLLCGAAFAWLALPALAADGTVTIVLNEELETLEPCMASQSNIGRVLLQNISETMTELDPSNGELLPRLATSWEETDDSTWRFALREGVTFSDGSSFDAADVKHSVERTLSDQLTCEIGAKYFGGMEITATVVDDLTIDIASDPAQPILPLLMSTLTIVPSETAMEFTRDPVGTGPYVLEEYRVGQDITLTRRDGYWGETPAVEKATYLFRTDDAVRAAMVATGEADIAPLISQTDATNKATDFAYPNSETTYLRIDSSLAPLDDIRVRQALNMAVDREAFLGTLIPEDAKIATHMTVPTTLGADGDLEVPAYDPEGAKALLEEARADGVPVDTEILLIGRLGNFPNVTEVMEALQAMFADAGFNAKLQMVEVAEWIKYYSKPFAAGDTPALVAAMHDNNRGDPVFSMYFKYACDGLQSGMCDAELDAAIAEATGTAGAGRAEAWRTAFARAHALSADVFLFHMVGFSRVSERLDFTPSIATNSELQLAQIGFK</sequence>
<keyword evidence="8" id="KW-1185">Reference proteome</keyword>
<feature type="chain" id="PRO_5035247124" evidence="5">
    <location>
        <begin position="23"/>
        <end position="499"/>
    </location>
</feature>
<dbReference type="PANTHER" id="PTHR30290:SF10">
    <property type="entry name" value="PERIPLASMIC OLIGOPEPTIDE-BINDING PROTEIN-RELATED"/>
    <property type="match status" value="1"/>
</dbReference>
<feature type="signal peptide" evidence="5">
    <location>
        <begin position="1"/>
        <end position="22"/>
    </location>
</feature>